<keyword evidence="1" id="KW-0378">Hydrolase</keyword>
<feature type="domain" description="CheB-type methylesterase" evidence="4">
    <location>
        <begin position="33"/>
        <end position="59"/>
    </location>
</feature>
<dbReference type="PATRIC" id="fig|413882.6.peg.431"/>
<evidence type="ECO:0000313" key="6">
    <source>
        <dbReference type="Proteomes" id="UP000035352"/>
    </source>
</evidence>
<protein>
    <recommendedName>
        <fullName evidence="2">protein-glutamate methylesterase</fullName>
        <ecNumber evidence="2">3.1.1.61</ecNumber>
    </recommendedName>
</protein>
<dbReference type="GO" id="GO:0000156">
    <property type="term" value="F:phosphorelay response regulator activity"/>
    <property type="evidence" value="ECO:0007669"/>
    <property type="project" value="InterPro"/>
</dbReference>
<dbReference type="InterPro" id="IPR035909">
    <property type="entry name" value="CheB_C"/>
</dbReference>
<dbReference type="InterPro" id="IPR000673">
    <property type="entry name" value="Sig_transdc_resp-reg_Me-estase"/>
</dbReference>
<dbReference type="AlphaFoldDB" id="A0A0G3BIA3"/>
<accession>A0A0G3BIA3</accession>
<gene>
    <name evidence="5" type="ORF">AAW51_0410</name>
</gene>
<dbReference type="Gene3D" id="3.40.50.180">
    <property type="entry name" value="Methylesterase CheB, C-terminal domain"/>
    <property type="match status" value="1"/>
</dbReference>
<organism evidence="5 6">
    <name type="scientific">Caldimonas brevitalea</name>
    <dbReference type="NCBI Taxonomy" id="413882"/>
    <lineage>
        <taxon>Bacteria</taxon>
        <taxon>Pseudomonadati</taxon>
        <taxon>Pseudomonadota</taxon>
        <taxon>Betaproteobacteria</taxon>
        <taxon>Burkholderiales</taxon>
        <taxon>Sphaerotilaceae</taxon>
        <taxon>Caldimonas</taxon>
    </lineage>
</organism>
<dbReference type="PANTHER" id="PTHR42872:SF6">
    <property type="entry name" value="PROTEIN-GLUTAMATE METHYLESTERASE_PROTEIN-GLUTAMINE GLUTAMINASE"/>
    <property type="match status" value="1"/>
</dbReference>
<dbReference type="Proteomes" id="UP000035352">
    <property type="component" value="Chromosome"/>
</dbReference>
<name>A0A0G3BIA3_9BURK</name>
<sequence>MPEKFTTAFATRLNTLCDIEVREAVNNDRVLPGRTLGQDKPSCVVYGMPKEAVRRGAVERGAVERSLPLGAIAVKIVQQMSSGAGGRGPS</sequence>
<dbReference type="GO" id="GO:0006935">
    <property type="term" value="P:chemotaxis"/>
    <property type="evidence" value="ECO:0007669"/>
    <property type="project" value="InterPro"/>
</dbReference>
<keyword evidence="6" id="KW-1185">Reference proteome</keyword>
<proteinExistence type="predicted"/>
<dbReference type="EMBL" id="CP011371">
    <property type="protein sequence ID" value="AKJ27101.1"/>
    <property type="molecule type" value="Genomic_DNA"/>
</dbReference>
<dbReference type="SUPFAM" id="SSF52738">
    <property type="entry name" value="Methylesterase CheB, C-terminal domain"/>
    <property type="match status" value="1"/>
</dbReference>
<evidence type="ECO:0000313" key="5">
    <source>
        <dbReference type="EMBL" id="AKJ27101.1"/>
    </source>
</evidence>
<evidence type="ECO:0000256" key="2">
    <source>
        <dbReference type="ARBA" id="ARBA00039140"/>
    </source>
</evidence>
<dbReference type="PANTHER" id="PTHR42872">
    <property type="entry name" value="PROTEIN-GLUTAMATE METHYLESTERASE/PROTEIN-GLUTAMINE GLUTAMINASE"/>
    <property type="match status" value="1"/>
</dbReference>
<dbReference type="Pfam" id="PF01339">
    <property type="entry name" value="CheB_methylest"/>
    <property type="match status" value="1"/>
</dbReference>
<evidence type="ECO:0000256" key="1">
    <source>
        <dbReference type="ARBA" id="ARBA00022801"/>
    </source>
</evidence>
<evidence type="ECO:0000259" key="4">
    <source>
        <dbReference type="Pfam" id="PF01339"/>
    </source>
</evidence>
<comment type="catalytic activity">
    <reaction evidence="3">
        <text>[protein]-L-glutamate 5-O-methyl ester + H2O = L-glutamyl-[protein] + methanol + H(+)</text>
        <dbReference type="Rhea" id="RHEA:23236"/>
        <dbReference type="Rhea" id="RHEA-COMP:10208"/>
        <dbReference type="Rhea" id="RHEA-COMP:10311"/>
        <dbReference type="ChEBI" id="CHEBI:15377"/>
        <dbReference type="ChEBI" id="CHEBI:15378"/>
        <dbReference type="ChEBI" id="CHEBI:17790"/>
        <dbReference type="ChEBI" id="CHEBI:29973"/>
        <dbReference type="ChEBI" id="CHEBI:82795"/>
        <dbReference type="EC" id="3.1.1.61"/>
    </reaction>
</comment>
<dbReference type="EC" id="3.1.1.61" evidence="2"/>
<dbReference type="GO" id="GO:0005737">
    <property type="term" value="C:cytoplasm"/>
    <property type="evidence" value="ECO:0007669"/>
    <property type="project" value="InterPro"/>
</dbReference>
<dbReference type="KEGG" id="pbh:AAW51_0410"/>
<evidence type="ECO:0000256" key="3">
    <source>
        <dbReference type="ARBA" id="ARBA00048267"/>
    </source>
</evidence>
<reference evidence="5 6" key="1">
    <citation type="submission" date="2015-05" db="EMBL/GenBank/DDBJ databases">
        <authorList>
            <person name="Tang B."/>
            <person name="Yu Y."/>
        </authorList>
    </citation>
    <scope>NUCLEOTIDE SEQUENCE [LARGE SCALE GENOMIC DNA]</scope>
    <source>
        <strain evidence="5 6">DSM 7029</strain>
    </source>
</reference>
<dbReference type="GO" id="GO:0008984">
    <property type="term" value="F:protein-glutamate methylesterase activity"/>
    <property type="evidence" value="ECO:0007669"/>
    <property type="project" value="UniProtKB-EC"/>
</dbReference>
<dbReference type="STRING" id="413882.AAW51_0410"/>